<dbReference type="InterPro" id="IPR052529">
    <property type="entry name" value="Bact_Transport_Assoc"/>
</dbReference>
<feature type="transmembrane region" description="Helical" evidence="1">
    <location>
        <begin position="41"/>
        <end position="66"/>
    </location>
</feature>
<evidence type="ECO:0000313" key="4">
    <source>
        <dbReference type="Proteomes" id="UP000256977"/>
    </source>
</evidence>
<feature type="transmembrane region" description="Helical" evidence="1">
    <location>
        <begin position="110"/>
        <end position="127"/>
    </location>
</feature>
<reference evidence="3 4" key="1">
    <citation type="submission" date="2018-07" db="EMBL/GenBank/DDBJ databases">
        <title>Genomic Encyclopedia of Type Strains, Phase III (KMG-III): the genomes of soil and plant-associated and newly described type strains.</title>
        <authorList>
            <person name="Whitman W."/>
        </authorList>
    </citation>
    <scope>NUCLEOTIDE SEQUENCE [LARGE SCALE GENOMIC DNA]</scope>
    <source>
        <strain evidence="3 4">CECT 7287</strain>
    </source>
</reference>
<dbReference type="PANTHER" id="PTHR30590:SF3">
    <property type="entry name" value="HYPOTHETICAL MEMBRANE SPANNING PROTEIN"/>
    <property type="match status" value="1"/>
</dbReference>
<protein>
    <submittedName>
        <fullName evidence="3">Putative membrane protein YeiB</fullName>
    </submittedName>
</protein>
<feature type="transmembrane region" description="Helical" evidence="1">
    <location>
        <begin position="181"/>
        <end position="199"/>
    </location>
</feature>
<dbReference type="EMBL" id="QRDZ01000016">
    <property type="protein sequence ID" value="RED75277.1"/>
    <property type="molecule type" value="Genomic_DNA"/>
</dbReference>
<dbReference type="OrthoDB" id="9807744at2"/>
<feature type="transmembrane region" description="Helical" evidence="1">
    <location>
        <begin position="288"/>
        <end position="309"/>
    </location>
</feature>
<feature type="transmembrane region" description="Helical" evidence="1">
    <location>
        <begin position="132"/>
        <end position="150"/>
    </location>
</feature>
<comment type="caution">
    <text evidence="3">The sequence shown here is derived from an EMBL/GenBank/DDBJ whole genome shotgun (WGS) entry which is preliminary data.</text>
</comment>
<evidence type="ECO:0000259" key="2">
    <source>
        <dbReference type="Pfam" id="PF04235"/>
    </source>
</evidence>
<evidence type="ECO:0000313" key="3">
    <source>
        <dbReference type="EMBL" id="RED75277.1"/>
    </source>
</evidence>
<dbReference type="PANTHER" id="PTHR30590">
    <property type="entry name" value="INNER MEMBRANE PROTEIN"/>
    <property type="match status" value="1"/>
</dbReference>
<name>A0A3D9JNZ6_9BACL</name>
<feature type="transmembrane region" description="Helical" evidence="1">
    <location>
        <begin position="12"/>
        <end position="29"/>
    </location>
</feature>
<keyword evidence="1" id="KW-0472">Membrane</keyword>
<feature type="domain" description="DUF418" evidence="2">
    <location>
        <begin position="197"/>
        <end position="358"/>
    </location>
</feature>
<evidence type="ECO:0000256" key="1">
    <source>
        <dbReference type="SAM" id="Phobius"/>
    </source>
</evidence>
<dbReference type="RefSeq" id="WP_116062383.1">
    <property type="nucleotide sequence ID" value="NZ_QRDZ01000016.1"/>
</dbReference>
<feature type="transmembrane region" description="Helical" evidence="1">
    <location>
        <begin position="321"/>
        <end position="342"/>
    </location>
</feature>
<keyword evidence="1" id="KW-1133">Transmembrane helix</keyword>
<proteinExistence type="predicted"/>
<feature type="transmembrane region" description="Helical" evidence="1">
    <location>
        <begin position="211"/>
        <end position="234"/>
    </location>
</feature>
<dbReference type="Proteomes" id="UP000256977">
    <property type="component" value="Unassembled WGS sequence"/>
</dbReference>
<dbReference type="Pfam" id="PF04235">
    <property type="entry name" value="DUF418"/>
    <property type="match status" value="1"/>
</dbReference>
<feature type="transmembrane region" description="Helical" evidence="1">
    <location>
        <begin position="87"/>
        <end position="104"/>
    </location>
</feature>
<keyword evidence="4" id="KW-1185">Reference proteome</keyword>
<sequence length="359" mass="39626">MNQTAQRITALDFARALAIFGMIVVNYKLAMQAENDGPTWLAAVAGLFEGRASALFVVLAGIGVSLMTAKSRSSLDKDLIRQNRITLCRRAAFLAIAGAGLLLIGWNADILHYYAAFLLLASLLITVSDRMLAVMAAAVVLISSMLLLLFDYSRGWDAGFHVYTDFWTAAGFARNLFFNGFHPLFPWLGFFLIGMWMGRKRWFGQETRGRLLRVSLSAVIGLELLSYALIHWLPTGLDTESAQYLFGTKPMPPSLFYILSASCSAFAVIAACLYLVERSEGNPLTRVLISTGQLSLSHYIGHVVIGLGLLEAVEYLENGRLSFAVLYSCGYFAAAMIFSAIWRKRQRHGPVELLLRKVG</sequence>
<accession>A0A3D9JNZ6</accession>
<feature type="transmembrane region" description="Helical" evidence="1">
    <location>
        <begin position="254"/>
        <end position="276"/>
    </location>
</feature>
<dbReference type="AlphaFoldDB" id="A0A3D9JNZ6"/>
<gene>
    <name evidence="3" type="ORF">DFP98_11679</name>
</gene>
<dbReference type="InterPro" id="IPR007349">
    <property type="entry name" value="DUF418"/>
</dbReference>
<organism evidence="3 4">
    <name type="scientific">Cohnella phaseoli</name>
    <dbReference type="NCBI Taxonomy" id="456490"/>
    <lineage>
        <taxon>Bacteria</taxon>
        <taxon>Bacillati</taxon>
        <taxon>Bacillota</taxon>
        <taxon>Bacilli</taxon>
        <taxon>Bacillales</taxon>
        <taxon>Paenibacillaceae</taxon>
        <taxon>Cohnella</taxon>
    </lineage>
</organism>
<keyword evidence="1" id="KW-0812">Transmembrane</keyword>